<feature type="transmembrane region" description="Helical" evidence="1">
    <location>
        <begin position="307"/>
        <end position="326"/>
    </location>
</feature>
<feature type="transmembrane region" description="Helical" evidence="1">
    <location>
        <begin position="110"/>
        <end position="128"/>
    </location>
</feature>
<dbReference type="Gene3D" id="1.20.1250.20">
    <property type="entry name" value="MFS general substrate transporter like domains"/>
    <property type="match status" value="2"/>
</dbReference>
<evidence type="ECO:0000313" key="3">
    <source>
        <dbReference type="Proteomes" id="UP000435649"/>
    </source>
</evidence>
<feature type="transmembrane region" description="Helical" evidence="1">
    <location>
        <begin position="148"/>
        <end position="172"/>
    </location>
</feature>
<dbReference type="Proteomes" id="UP000435649">
    <property type="component" value="Unassembled WGS sequence"/>
</dbReference>
<dbReference type="SUPFAM" id="SSF103473">
    <property type="entry name" value="MFS general substrate transporter"/>
    <property type="match status" value="1"/>
</dbReference>
<evidence type="ECO:0000256" key="1">
    <source>
        <dbReference type="SAM" id="Phobius"/>
    </source>
</evidence>
<feature type="transmembrane region" description="Helical" evidence="1">
    <location>
        <begin position="210"/>
        <end position="229"/>
    </location>
</feature>
<gene>
    <name evidence="2" type="ORF">FYJ85_03665</name>
</gene>
<feature type="transmembrane region" description="Helical" evidence="1">
    <location>
        <begin position="184"/>
        <end position="204"/>
    </location>
</feature>
<dbReference type="PANTHER" id="PTHR23528:SF1">
    <property type="entry name" value="MAJOR FACILITATOR SUPERFAMILY (MFS) PROFILE DOMAIN-CONTAINING PROTEIN"/>
    <property type="match status" value="1"/>
</dbReference>
<feature type="transmembrane region" description="Helical" evidence="1">
    <location>
        <begin position="37"/>
        <end position="63"/>
    </location>
</feature>
<keyword evidence="3" id="KW-1185">Reference proteome</keyword>
<protein>
    <recommendedName>
        <fullName evidence="4">MFS transporter</fullName>
    </recommendedName>
</protein>
<dbReference type="AlphaFoldDB" id="A0A844FZJ8"/>
<keyword evidence="1" id="KW-1133">Transmembrane helix</keyword>
<feature type="transmembrane region" description="Helical" evidence="1">
    <location>
        <begin position="424"/>
        <end position="443"/>
    </location>
</feature>
<evidence type="ECO:0008006" key="4">
    <source>
        <dbReference type="Google" id="ProtNLM"/>
    </source>
</evidence>
<feature type="transmembrane region" description="Helical" evidence="1">
    <location>
        <begin position="75"/>
        <end position="98"/>
    </location>
</feature>
<keyword evidence="1" id="KW-0812">Transmembrane</keyword>
<comment type="caution">
    <text evidence="2">The sequence shown here is derived from an EMBL/GenBank/DDBJ whole genome shotgun (WGS) entry which is preliminary data.</text>
</comment>
<feature type="transmembrane region" description="Helical" evidence="1">
    <location>
        <begin position="397"/>
        <end position="418"/>
    </location>
</feature>
<keyword evidence="1" id="KW-0472">Membrane</keyword>
<feature type="transmembrane region" description="Helical" evidence="1">
    <location>
        <begin position="358"/>
        <end position="385"/>
    </location>
</feature>
<feature type="transmembrane region" description="Helical" evidence="1">
    <location>
        <begin position="333"/>
        <end position="352"/>
    </location>
</feature>
<reference evidence="2 3" key="1">
    <citation type="submission" date="2019-08" db="EMBL/GenBank/DDBJ databases">
        <title>In-depth cultivation of the pig gut microbiome towards novel bacterial diversity and tailored functional studies.</title>
        <authorList>
            <person name="Wylensek D."/>
            <person name="Hitch T.C.A."/>
            <person name="Clavel T."/>
        </authorList>
    </citation>
    <scope>NUCLEOTIDE SEQUENCE [LARGE SCALE GENOMIC DNA]</scope>
    <source>
        <strain evidence="2 3">BBE-744-WT-12</strain>
    </source>
</reference>
<name>A0A844FZJ8_9BACT</name>
<accession>A0A844FZJ8</accession>
<dbReference type="InterPro" id="IPR036259">
    <property type="entry name" value="MFS_trans_sf"/>
</dbReference>
<proteinExistence type="predicted"/>
<sequence length="465" mass="51847">MGSESVLFRNGFRYRRAEASGLPSALRVEGLQYTYPGLLLTVLLIGIGAFGYFLMSSLVGAFLPVELEKMGASNTFIGIFITSIPYVLNMIITPVVSFQSDRLRTRLGRRMPYILCSAPFVTLFLILIGWTPAFCAGAEWMPQWLPRILLGMLSVGYQIFFLIVGSIIYYLFPDVIPERFIGRFMALFSLTGSLAGFIFSRWLLPFGENHLGWLFTAVSLFYLAVIVLMGRTVREGAYPPPDDAGKPFSPVGMVRSYFRDCYSIPFYYSFFIMMALSDVSTVCRAMFNLLYAKNTLGLSYAEFGEIMGWGGVVGVLLSFPVGLLVDRFHALRVYAFGLLLVVAVNLFSFFLVHDYRSFLVSSLLLAVVYTIQGAATLPCFVAILPKAYYGQFSSANALLRAAFMAICGAGGGALFDWLRNYQYIYMWDFLFTAAALGAFGVLYRSWQLRGGAQSYIAPLPRDRSP</sequence>
<feature type="transmembrane region" description="Helical" evidence="1">
    <location>
        <begin position="266"/>
        <end position="287"/>
    </location>
</feature>
<evidence type="ECO:0000313" key="2">
    <source>
        <dbReference type="EMBL" id="MST96142.1"/>
    </source>
</evidence>
<dbReference type="RefSeq" id="WP_154417027.1">
    <property type="nucleotide sequence ID" value="NZ_VUNS01000002.1"/>
</dbReference>
<dbReference type="PANTHER" id="PTHR23528">
    <property type="match status" value="1"/>
</dbReference>
<dbReference type="Pfam" id="PF13347">
    <property type="entry name" value="MFS_2"/>
    <property type="match status" value="1"/>
</dbReference>
<organism evidence="2 3">
    <name type="scientific">Victivallis lenta</name>
    <dbReference type="NCBI Taxonomy" id="2606640"/>
    <lineage>
        <taxon>Bacteria</taxon>
        <taxon>Pseudomonadati</taxon>
        <taxon>Lentisphaerota</taxon>
        <taxon>Lentisphaeria</taxon>
        <taxon>Victivallales</taxon>
        <taxon>Victivallaceae</taxon>
        <taxon>Victivallis</taxon>
    </lineage>
</organism>
<dbReference type="EMBL" id="VUNS01000002">
    <property type="protein sequence ID" value="MST96142.1"/>
    <property type="molecule type" value="Genomic_DNA"/>
</dbReference>